<reference evidence="1 2" key="1">
    <citation type="submission" date="2015-05" db="EMBL/GenBank/DDBJ databases">
        <title>Whole genome sequence and identification of bacterial endophytes from Costus igneus.</title>
        <authorList>
            <person name="Lee Y.P."/>
            <person name="Gan H.M."/>
            <person name="Eng W."/>
            <person name="Wheatley M.S."/>
            <person name="Caraballo A."/>
            <person name="Polter S."/>
            <person name="Savka M.A."/>
            <person name="Hudson A.O."/>
        </authorList>
    </citation>
    <scope>NUCLEOTIDE SEQUENCE [LARGE SCALE GENOMIC DNA]</scope>
    <source>
        <strain evidence="1 2">RIT375</strain>
    </source>
</reference>
<organism evidence="1 2">
    <name type="scientific">Bacillus anthracis</name>
    <name type="common">anthrax bacterium</name>
    <dbReference type="NCBI Taxonomy" id="1392"/>
    <lineage>
        <taxon>Bacteria</taxon>
        <taxon>Bacillati</taxon>
        <taxon>Bacillota</taxon>
        <taxon>Bacilli</taxon>
        <taxon>Bacillales</taxon>
        <taxon>Bacillaceae</taxon>
        <taxon>Bacillus</taxon>
        <taxon>Bacillus cereus group</taxon>
    </lineage>
</organism>
<gene>
    <name evidence="1" type="ORF">ABW01_18605</name>
</gene>
<proteinExistence type="predicted"/>
<dbReference type="PATRIC" id="fig|1392.242.peg.1600"/>
<name>A0A0J1HT59_BACAN</name>
<dbReference type="EMBL" id="LDPG01000014">
    <property type="protein sequence ID" value="KLV16873.1"/>
    <property type="molecule type" value="Genomic_DNA"/>
</dbReference>
<evidence type="ECO:0000313" key="1">
    <source>
        <dbReference type="EMBL" id="KLV16873.1"/>
    </source>
</evidence>
<protein>
    <submittedName>
        <fullName evidence="1">Uncharacterized protein</fullName>
    </submittedName>
</protein>
<dbReference type="AlphaFoldDB" id="A0A0J1HT59"/>
<dbReference type="Proteomes" id="UP000035904">
    <property type="component" value="Unassembled WGS sequence"/>
</dbReference>
<sequence>MEGKIIMYDWLIEIEERKYPSPTINEDFYIKKISPVSSNTTLSPICQLFSGMDVILEEDVYTSFPITNDVALNIIKNELIPHYKDVKQVFINNELHEIFMIGLKEGSKQTLKALLTNGIYPVVPDLYRSRSFNRIVGRRKLKYYSVLFNCIDPMFLIETQEIAYFLKHSFFEIEDCISLVPTGWLLEDSLKESILIRSFCTFANKIVLVVDESNQEVISLDIYG</sequence>
<accession>A0A0J1HT59</accession>
<evidence type="ECO:0000313" key="2">
    <source>
        <dbReference type="Proteomes" id="UP000035904"/>
    </source>
</evidence>
<comment type="caution">
    <text evidence="1">The sequence shown here is derived from an EMBL/GenBank/DDBJ whole genome shotgun (WGS) entry which is preliminary data.</text>
</comment>